<protein>
    <submittedName>
        <fullName evidence="1">Acetylesterase</fullName>
    </submittedName>
</protein>
<sequence length="263" mass="30843">MAIVSARYRSNCLNRFVTFTAVLPFEEYGEEYFNPNQEAFTDDTPMKTLYLLHGITGDEVDWLYGTRIAAYAEEKKIAVIMPDGGNSFYFDHYYAEKWGEFIGRELVQATRSMFHLSRKREDTYIGGLSMGGFGALRNGLKYSETFSKIISLSGALVTQDLPAREYGKDWMETEEFYERTFGDLNKIKGSDLDLEKLYLEHGKDTEIFMAIGTEDFLLEKNRRYKTFLQEQKAKLHYLEEPGTHEWDFWDRNIRRGMEWLLEK</sequence>
<dbReference type="AlphaFoldDB" id="A0A9D1D9H5"/>
<dbReference type="SUPFAM" id="SSF53474">
    <property type="entry name" value="alpha/beta-Hydrolases"/>
    <property type="match status" value="1"/>
</dbReference>
<reference evidence="1" key="1">
    <citation type="submission" date="2020-10" db="EMBL/GenBank/DDBJ databases">
        <authorList>
            <person name="Gilroy R."/>
        </authorList>
    </citation>
    <scope>NUCLEOTIDE SEQUENCE</scope>
    <source>
        <strain evidence="1">ChiSjej4B22-8148</strain>
    </source>
</reference>
<proteinExistence type="predicted"/>
<dbReference type="PANTHER" id="PTHR48098:SF1">
    <property type="entry name" value="DIACYLGLYCEROL ACYLTRANSFERASE_MYCOLYLTRANSFERASE AG85A"/>
    <property type="match status" value="1"/>
</dbReference>
<evidence type="ECO:0000313" key="2">
    <source>
        <dbReference type="Proteomes" id="UP000886757"/>
    </source>
</evidence>
<dbReference type="Gene3D" id="3.40.50.1820">
    <property type="entry name" value="alpha/beta hydrolase"/>
    <property type="match status" value="1"/>
</dbReference>
<dbReference type="PANTHER" id="PTHR48098">
    <property type="entry name" value="ENTEROCHELIN ESTERASE-RELATED"/>
    <property type="match status" value="1"/>
</dbReference>
<comment type="caution">
    <text evidence="1">The sequence shown here is derived from an EMBL/GenBank/DDBJ whole genome shotgun (WGS) entry which is preliminary data.</text>
</comment>
<organism evidence="1 2">
    <name type="scientific">Candidatus Choladousia intestinavium</name>
    <dbReference type="NCBI Taxonomy" id="2840727"/>
    <lineage>
        <taxon>Bacteria</taxon>
        <taxon>Bacillati</taxon>
        <taxon>Bacillota</taxon>
        <taxon>Clostridia</taxon>
        <taxon>Lachnospirales</taxon>
        <taxon>Lachnospiraceae</taxon>
        <taxon>Lachnospiraceae incertae sedis</taxon>
        <taxon>Candidatus Choladousia</taxon>
    </lineage>
</organism>
<dbReference type="EMBL" id="DVGK01000069">
    <property type="protein sequence ID" value="HIR13452.1"/>
    <property type="molecule type" value="Genomic_DNA"/>
</dbReference>
<dbReference type="GO" id="GO:0016747">
    <property type="term" value="F:acyltransferase activity, transferring groups other than amino-acyl groups"/>
    <property type="evidence" value="ECO:0007669"/>
    <property type="project" value="TreeGrafter"/>
</dbReference>
<gene>
    <name evidence="1" type="ORF">IAB31_05975</name>
</gene>
<dbReference type="Proteomes" id="UP000886757">
    <property type="component" value="Unassembled WGS sequence"/>
</dbReference>
<dbReference type="InterPro" id="IPR050583">
    <property type="entry name" value="Mycobacterial_A85_antigen"/>
</dbReference>
<dbReference type="InterPro" id="IPR029058">
    <property type="entry name" value="AB_hydrolase_fold"/>
</dbReference>
<name>A0A9D1D9H5_9FIRM</name>
<accession>A0A9D1D9H5</accession>
<dbReference type="InterPro" id="IPR000801">
    <property type="entry name" value="Esterase-like"/>
</dbReference>
<dbReference type="Pfam" id="PF00756">
    <property type="entry name" value="Esterase"/>
    <property type="match status" value="1"/>
</dbReference>
<evidence type="ECO:0000313" key="1">
    <source>
        <dbReference type="EMBL" id="HIR13452.1"/>
    </source>
</evidence>
<reference evidence="1" key="2">
    <citation type="journal article" date="2021" name="PeerJ">
        <title>Extensive microbial diversity within the chicken gut microbiome revealed by metagenomics and culture.</title>
        <authorList>
            <person name="Gilroy R."/>
            <person name="Ravi A."/>
            <person name="Getino M."/>
            <person name="Pursley I."/>
            <person name="Horton D.L."/>
            <person name="Alikhan N.F."/>
            <person name="Baker D."/>
            <person name="Gharbi K."/>
            <person name="Hall N."/>
            <person name="Watson M."/>
            <person name="Adriaenssens E.M."/>
            <person name="Foster-Nyarko E."/>
            <person name="Jarju S."/>
            <person name="Secka A."/>
            <person name="Antonio M."/>
            <person name="Oren A."/>
            <person name="Chaudhuri R.R."/>
            <person name="La Ragione R."/>
            <person name="Hildebrand F."/>
            <person name="Pallen M.J."/>
        </authorList>
    </citation>
    <scope>NUCLEOTIDE SEQUENCE</scope>
    <source>
        <strain evidence="1">ChiSjej4B22-8148</strain>
    </source>
</reference>